<evidence type="ECO:0000259" key="1">
    <source>
        <dbReference type="Pfam" id="PF13439"/>
    </source>
</evidence>
<reference evidence="2" key="1">
    <citation type="submission" date="2022-11" db="EMBL/GenBank/DDBJ databases">
        <title>Marilongibacter aestuarii gen. nov., sp. nov., isolated from tidal flat sediment.</title>
        <authorList>
            <person name="Jiayan W."/>
        </authorList>
    </citation>
    <scope>NUCLEOTIDE SEQUENCE</scope>
    <source>
        <strain evidence="2">Z1-6</strain>
    </source>
</reference>
<dbReference type="EMBL" id="JAPOHD010000013">
    <property type="protein sequence ID" value="MCY1720174.1"/>
    <property type="molecule type" value="Genomic_DNA"/>
</dbReference>
<dbReference type="Pfam" id="PF13439">
    <property type="entry name" value="Glyco_transf_4"/>
    <property type="match status" value="1"/>
</dbReference>
<evidence type="ECO:0000313" key="2">
    <source>
        <dbReference type="EMBL" id="MCY1720174.1"/>
    </source>
</evidence>
<dbReference type="AlphaFoldDB" id="A0A9X3F435"/>
<dbReference type="InterPro" id="IPR028098">
    <property type="entry name" value="Glyco_trans_4-like_N"/>
</dbReference>
<dbReference type="Proteomes" id="UP001145087">
    <property type="component" value="Unassembled WGS sequence"/>
</dbReference>
<gene>
    <name evidence="2" type="ORF">OU798_07460</name>
</gene>
<protein>
    <recommendedName>
        <fullName evidence="1">Glycosyltransferase subfamily 4-like N-terminal domain-containing protein</fullName>
    </recommendedName>
</protein>
<dbReference type="SUPFAM" id="SSF53756">
    <property type="entry name" value="UDP-Glycosyltransferase/glycogen phosphorylase"/>
    <property type="match status" value="1"/>
</dbReference>
<comment type="caution">
    <text evidence="2">The sequence shown here is derived from an EMBL/GenBank/DDBJ whole genome shotgun (WGS) entry which is preliminary data.</text>
</comment>
<sequence>MKLLITNHWLKKLGGSETFTYTLVKAAKEFGFDVDLFTNHAGIVSERIEKDFGVKQQLSDSYDLILANHNSTIKHCVNRGPIIQTCHGIFPQLEQPSEWAQAHVAISEEVKNHLVNLLGFNRPIKVILNAVDTNRFKDRTVLAPRIRSVLSLSHSDVLNKQLHAIFTRKGIQFKTLNKYKNPVWEVQKEIWQNDLVVSLGRGAYEALACGRPVLVIDHRPYIKKTLADGMVTPQNIDEYVKCNFSGRYRNHQPALPQFITRELELYNDNNQIYYRQWAVENVNYITNFQKYIDLWKTL</sequence>
<dbReference type="RefSeq" id="WP_343332508.1">
    <property type="nucleotide sequence ID" value="NZ_JAPOHD010000013.1"/>
</dbReference>
<accession>A0A9X3F435</accession>
<organism evidence="2 3">
    <name type="scientific">Draconibacterium aestuarii</name>
    <dbReference type="NCBI Taxonomy" id="2998507"/>
    <lineage>
        <taxon>Bacteria</taxon>
        <taxon>Pseudomonadati</taxon>
        <taxon>Bacteroidota</taxon>
        <taxon>Bacteroidia</taxon>
        <taxon>Marinilabiliales</taxon>
        <taxon>Prolixibacteraceae</taxon>
        <taxon>Draconibacterium</taxon>
    </lineage>
</organism>
<feature type="domain" description="Glycosyltransferase subfamily 4-like N-terminal" evidence="1">
    <location>
        <begin position="14"/>
        <end position="135"/>
    </location>
</feature>
<dbReference type="Gene3D" id="3.40.50.2000">
    <property type="entry name" value="Glycogen Phosphorylase B"/>
    <property type="match status" value="1"/>
</dbReference>
<name>A0A9X3F435_9BACT</name>
<evidence type="ECO:0000313" key="3">
    <source>
        <dbReference type="Proteomes" id="UP001145087"/>
    </source>
</evidence>
<dbReference type="GO" id="GO:0016757">
    <property type="term" value="F:glycosyltransferase activity"/>
    <property type="evidence" value="ECO:0007669"/>
    <property type="project" value="UniProtKB-ARBA"/>
</dbReference>
<proteinExistence type="predicted"/>
<keyword evidence="3" id="KW-1185">Reference proteome</keyword>